<organism evidence="1 2">
    <name type="scientific">Paenibacillus silagei</name>
    <dbReference type="NCBI Taxonomy" id="1670801"/>
    <lineage>
        <taxon>Bacteria</taxon>
        <taxon>Bacillati</taxon>
        <taxon>Bacillota</taxon>
        <taxon>Bacilli</taxon>
        <taxon>Bacillales</taxon>
        <taxon>Paenibacillaceae</taxon>
        <taxon>Paenibacillus</taxon>
    </lineage>
</organism>
<evidence type="ECO:0000313" key="1">
    <source>
        <dbReference type="EMBL" id="MBP2114180.1"/>
    </source>
</evidence>
<proteinExistence type="predicted"/>
<name>A0ABS4NVU0_9BACL</name>
<dbReference type="Proteomes" id="UP000773462">
    <property type="component" value="Unassembled WGS sequence"/>
</dbReference>
<sequence>MEEISNEEQLQSIASMQSTIRKLESALTQMKHSGTNTTLVQKRLNAMHIGLAVLEHVWNQKPLSYPPAELAEARHVLLGLTPSVESSYAKSKAGSPQRTLLDRRLKALGQFIQAIDTL</sequence>
<dbReference type="EMBL" id="JAGGLV010000015">
    <property type="protein sequence ID" value="MBP2114180.1"/>
    <property type="molecule type" value="Genomic_DNA"/>
</dbReference>
<comment type="caution">
    <text evidence="1">The sequence shown here is derived from an EMBL/GenBank/DDBJ whole genome shotgun (WGS) entry which is preliminary data.</text>
</comment>
<gene>
    <name evidence="1" type="ORF">J2Z70_004341</name>
</gene>
<evidence type="ECO:0000313" key="2">
    <source>
        <dbReference type="Proteomes" id="UP000773462"/>
    </source>
</evidence>
<reference evidence="1 2" key="1">
    <citation type="submission" date="2021-03" db="EMBL/GenBank/DDBJ databases">
        <title>Genomic Encyclopedia of Type Strains, Phase IV (KMG-IV): sequencing the most valuable type-strain genomes for metagenomic binning, comparative biology and taxonomic classification.</title>
        <authorList>
            <person name="Goeker M."/>
        </authorList>
    </citation>
    <scope>NUCLEOTIDE SEQUENCE [LARGE SCALE GENOMIC DNA]</scope>
    <source>
        <strain evidence="1 2">DSM 101953</strain>
    </source>
</reference>
<keyword evidence="2" id="KW-1185">Reference proteome</keyword>
<protein>
    <submittedName>
        <fullName evidence="1">Uncharacterized protein</fullName>
    </submittedName>
</protein>
<dbReference type="RefSeq" id="WP_209876568.1">
    <property type="nucleotide sequence ID" value="NZ_JAGGLV010000015.1"/>
</dbReference>
<accession>A0ABS4NVU0</accession>